<gene>
    <name evidence="1" type="ORF">METZ01_LOCUS35278</name>
</gene>
<reference evidence="1" key="1">
    <citation type="submission" date="2018-05" db="EMBL/GenBank/DDBJ databases">
        <authorList>
            <person name="Lanie J.A."/>
            <person name="Ng W.-L."/>
            <person name="Kazmierczak K.M."/>
            <person name="Andrzejewski T.M."/>
            <person name="Davidsen T.M."/>
            <person name="Wayne K.J."/>
            <person name="Tettelin H."/>
            <person name="Glass J.I."/>
            <person name="Rusch D."/>
            <person name="Podicherti R."/>
            <person name="Tsui H.-C.T."/>
            <person name="Winkler M.E."/>
        </authorList>
    </citation>
    <scope>NUCLEOTIDE SEQUENCE</scope>
</reference>
<accession>A0A381QU05</accession>
<proteinExistence type="predicted"/>
<feature type="non-terminal residue" evidence="1">
    <location>
        <position position="98"/>
    </location>
</feature>
<dbReference type="SUPFAM" id="SSF52266">
    <property type="entry name" value="SGNH hydrolase"/>
    <property type="match status" value="1"/>
</dbReference>
<protein>
    <recommendedName>
        <fullName evidence="2">SGNH hydrolase-type esterase domain-containing protein</fullName>
    </recommendedName>
</protein>
<sequence>MRKAILFILIVLIVSCSEKGNLDEKSQIDTIENQEAIYNDLIDNSSESVAQSNNLSFLALGDSYTIGQNVSEDKRWPNQIVNIALNRDVLFDQPIIIA</sequence>
<dbReference type="PROSITE" id="PS51257">
    <property type="entry name" value="PROKAR_LIPOPROTEIN"/>
    <property type="match status" value="1"/>
</dbReference>
<name>A0A381QU05_9ZZZZ</name>
<evidence type="ECO:0000313" key="1">
    <source>
        <dbReference type="EMBL" id="SUZ82424.1"/>
    </source>
</evidence>
<dbReference type="AlphaFoldDB" id="A0A381QU05"/>
<evidence type="ECO:0008006" key="2">
    <source>
        <dbReference type="Google" id="ProtNLM"/>
    </source>
</evidence>
<organism evidence="1">
    <name type="scientific">marine metagenome</name>
    <dbReference type="NCBI Taxonomy" id="408172"/>
    <lineage>
        <taxon>unclassified sequences</taxon>
        <taxon>metagenomes</taxon>
        <taxon>ecological metagenomes</taxon>
    </lineage>
</organism>
<dbReference type="EMBL" id="UINC01001505">
    <property type="protein sequence ID" value="SUZ82424.1"/>
    <property type="molecule type" value="Genomic_DNA"/>
</dbReference>